<dbReference type="AlphaFoldDB" id="F4Q716"/>
<dbReference type="Proteomes" id="UP000007797">
    <property type="component" value="Unassembled WGS sequence"/>
</dbReference>
<evidence type="ECO:0000313" key="2">
    <source>
        <dbReference type="Proteomes" id="UP000007797"/>
    </source>
</evidence>
<dbReference type="Gene3D" id="3.80.10.10">
    <property type="entry name" value="Ribonuclease Inhibitor"/>
    <property type="match status" value="1"/>
</dbReference>
<sequence>MQTYPTFVDAITSFKSLTELDLSKNSIVQNVTDDELLDRLKDLPLRKLHFNEFTFFFQSTLPSGIRKLSTDHCWLVNICNRNPQVKELALLKQQGIDQDHHPFQFYHDNVQKVVINQTTTTTTTTCVLDQKNINSLVLLYQESFNCLASKRV</sequence>
<dbReference type="RefSeq" id="XP_004354582.1">
    <property type="nucleotide sequence ID" value="XM_004354530.1"/>
</dbReference>
<reference evidence="2" key="1">
    <citation type="journal article" date="2011" name="Genome Res.">
        <title>Phylogeny-wide analysis of social amoeba genomes highlights ancient origins for complex intercellular communication.</title>
        <authorList>
            <person name="Heidel A.J."/>
            <person name="Lawal H.M."/>
            <person name="Felder M."/>
            <person name="Schilde C."/>
            <person name="Helps N.R."/>
            <person name="Tunggal B."/>
            <person name="Rivero F."/>
            <person name="John U."/>
            <person name="Schleicher M."/>
            <person name="Eichinger L."/>
            <person name="Platzer M."/>
            <person name="Noegel A.A."/>
            <person name="Schaap P."/>
            <person name="Gloeckner G."/>
        </authorList>
    </citation>
    <scope>NUCLEOTIDE SEQUENCE [LARGE SCALE GENOMIC DNA]</scope>
    <source>
        <strain evidence="2">SH3</strain>
    </source>
</reference>
<evidence type="ECO:0000313" key="1">
    <source>
        <dbReference type="EMBL" id="EGG16198.1"/>
    </source>
</evidence>
<protein>
    <recommendedName>
        <fullName evidence="3">Leucine-rich repeat-containing protein</fullName>
    </recommendedName>
</protein>
<dbReference type="EMBL" id="GL883024">
    <property type="protein sequence ID" value="EGG16198.1"/>
    <property type="molecule type" value="Genomic_DNA"/>
</dbReference>
<dbReference type="GeneID" id="14868146"/>
<accession>F4Q716</accession>
<evidence type="ECO:0008006" key="3">
    <source>
        <dbReference type="Google" id="ProtNLM"/>
    </source>
</evidence>
<organism evidence="1 2">
    <name type="scientific">Cavenderia fasciculata</name>
    <name type="common">Slime mold</name>
    <name type="synonym">Dictyostelium fasciculatum</name>
    <dbReference type="NCBI Taxonomy" id="261658"/>
    <lineage>
        <taxon>Eukaryota</taxon>
        <taxon>Amoebozoa</taxon>
        <taxon>Evosea</taxon>
        <taxon>Eumycetozoa</taxon>
        <taxon>Dictyostelia</taxon>
        <taxon>Acytosteliales</taxon>
        <taxon>Cavenderiaceae</taxon>
        <taxon>Cavenderia</taxon>
    </lineage>
</organism>
<gene>
    <name evidence="1" type="ORF">DFA_09226</name>
</gene>
<dbReference type="InterPro" id="IPR032675">
    <property type="entry name" value="LRR_dom_sf"/>
</dbReference>
<dbReference type="KEGG" id="dfa:DFA_09226"/>
<name>F4Q716_CACFS</name>
<proteinExistence type="predicted"/>
<keyword evidence="2" id="KW-1185">Reference proteome</keyword>